<protein>
    <submittedName>
        <fullName evidence="2">DUF1289 domain-containing protein</fullName>
    </submittedName>
</protein>
<name>A0ABS7YSA9_9VIBR</name>
<dbReference type="Proteomes" id="UP001199044">
    <property type="component" value="Unassembled WGS sequence"/>
</dbReference>
<gene>
    <name evidence="2" type="ORF">LDJ79_20790</name>
</gene>
<dbReference type="Pfam" id="PF06945">
    <property type="entry name" value="DUF1289"/>
    <property type="match status" value="1"/>
</dbReference>
<comment type="caution">
    <text evidence="2">The sequence shown here is derived from an EMBL/GenBank/DDBJ whole genome shotgun (WGS) entry which is preliminary data.</text>
</comment>
<dbReference type="RefSeq" id="WP_082712397.1">
    <property type="nucleotide sequence ID" value="NZ_AP014636.1"/>
</dbReference>
<evidence type="ECO:0000313" key="3">
    <source>
        <dbReference type="Proteomes" id="UP001199044"/>
    </source>
</evidence>
<accession>A0ABS7YSA9</accession>
<dbReference type="EMBL" id="JAIWIU010000181">
    <property type="protein sequence ID" value="MCA2018565.1"/>
    <property type="molecule type" value="Genomic_DNA"/>
</dbReference>
<sequence>MFTKTKSVRESLPNPCVHNCCLDDHDVCLGCHRTYDEILHWHEASVSEQREILKHSEERAEHSFSQHRLTR</sequence>
<dbReference type="InterPro" id="IPR010710">
    <property type="entry name" value="DUF1289"/>
</dbReference>
<evidence type="ECO:0000313" key="2">
    <source>
        <dbReference type="EMBL" id="MCA2018565.1"/>
    </source>
</evidence>
<organism evidence="2 3">
    <name type="scientific">Vibrio tritonius</name>
    <dbReference type="NCBI Taxonomy" id="1435069"/>
    <lineage>
        <taxon>Bacteria</taxon>
        <taxon>Pseudomonadati</taxon>
        <taxon>Pseudomonadota</taxon>
        <taxon>Gammaproteobacteria</taxon>
        <taxon>Vibrionales</taxon>
        <taxon>Vibrionaceae</taxon>
        <taxon>Vibrio</taxon>
    </lineage>
</organism>
<feature type="region of interest" description="Disordered" evidence="1">
    <location>
        <begin position="52"/>
        <end position="71"/>
    </location>
</feature>
<keyword evidence="3" id="KW-1185">Reference proteome</keyword>
<dbReference type="PANTHER" id="PTHR35175:SF2">
    <property type="entry name" value="DUF1289 DOMAIN-CONTAINING PROTEIN"/>
    <property type="match status" value="1"/>
</dbReference>
<proteinExistence type="predicted"/>
<reference evidence="3" key="1">
    <citation type="submission" date="2023-07" db="EMBL/GenBank/DDBJ databases">
        <title>Molecular identification of indigenous halophilic bacteria isolated from red sea cost, biodegradation of synthetic dyes and assessment of degraded metabolite toxicity.</title>
        <authorList>
            <person name="Chaieb K."/>
            <person name="Altayb H.N."/>
        </authorList>
    </citation>
    <scope>NUCLEOTIDE SEQUENCE [LARGE SCALE GENOMIC DNA]</scope>
    <source>
        <strain evidence="3">K20</strain>
    </source>
</reference>
<evidence type="ECO:0000256" key="1">
    <source>
        <dbReference type="SAM" id="MobiDB-lite"/>
    </source>
</evidence>
<dbReference type="PANTHER" id="PTHR35175">
    <property type="entry name" value="DUF1289 DOMAIN-CONTAINING PROTEIN"/>
    <property type="match status" value="1"/>
</dbReference>
<feature type="compositionally biased region" description="Basic and acidic residues" evidence="1">
    <location>
        <begin position="52"/>
        <end position="64"/>
    </location>
</feature>